<evidence type="ECO:0000313" key="3">
    <source>
        <dbReference type="EMBL" id="GKT35801.1"/>
    </source>
</evidence>
<organism evidence="3 4">
    <name type="scientific">Aduncisulcus paluster</name>
    <dbReference type="NCBI Taxonomy" id="2918883"/>
    <lineage>
        <taxon>Eukaryota</taxon>
        <taxon>Metamonada</taxon>
        <taxon>Carpediemonas-like organisms</taxon>
        <taxon>Aduncisulcus</taxon>
    </lineage>
</organism>
<feature type="compositionally biased region" description="Basic and acidic residues" evidence="1">
    <location>
        <begin position="16"/>
        <end position="39"/>
    </location>
</feature>
<comment type="caution">
    <text evidence="3">The sequence shown here is derived from an EMBL/GenBank/DDBJ whole genome shotgun (WGS) entry which is preliminary data.</text>
</comment>
<evidence type="ECO:0000259" key="2">
    <source>
        <dbReference type="Pfam" id="PF17855"/>
    </source>
</evidence>
<dbReference type="PANTHER" id="PTHR11630">
    <property type="entry name" value="DNA REPLICATION LICENSING FACTOR MCM FAMILY MEMBER"/>
    <property type="match status" value="1"/>
</dbReference>
<dbReference type="Pfam" id="PF17855">
    <property type="entry name" value="MCM_lid"/>
    <property type="match status" value="1"/>
</dbReference>
<name>A0ABQ5KTL9_9EUKA</name>
<dbReference type="InterPro" id="IPR041562">
    <property type="entry name" value="MCM_lid"/>
</dbReference>
<feature type="non-terminal residue" evidence="3">
    <location>
        <position position="1"/>
    </location>
</feature>
<dbReference type="InterPro" id="IPR027417">
    <property type="entry name" value="P-loop_NTPase"/>
</dbReference>
<dbReference type="Proteomes" id="UP001057375">
    <property type="component" value="Unassembled WGS sequence"/>
</dbReference>
<gene>
    <name evidence="3" type="ORF">ADUPG1_008884</name>
</gene>
<evidence type="ECO:0000256" key="1">
    <source>
        <dbReference type="SAM" id="MobiDB-lite"/>
    </source>
</evidence>
<sequence length="250" mass="28235">RKKKDEESKDEEEAEIERFLEAARDDDKESESEESKESEEAPAPASESLKGRLPPISIVSSRVIKAYLHETADHVPFIPSEITDTVMSNYIQLREEEASIELQTSGFRGDAYTCARTLLSVLRIAQAIAKLRLADEVSQADVDEALRLLRAARSSAQPESMRRSVSTMPIEMKGKRRARKGKQDPLSRAWKLLDDQLESGGVALDTAKKELMRRGISAALFDRMIEEYESNAMIRVSDDRKSVYREGDER</sequence>
<keyword evidence="4" id="KW-1185">Reference proteome</keyword>
<accession>A0ABQ5KTL9</accession>
<proteinExistence type="predicted"/>
<evidence type="ECO:0000313" key="4">
    <source>
        <dbReference type="Proteomes" id="UP001057375"/>
    </source>
</evidence>
<dbReference type="Gene3D" id="3.40.50.300">
    <property type="entry name" value="P-loop containing nucleotide triphosphate hydrolases"/>
    <property type="match status" value="1"/>
</dbReference>
<feature type="domain" description="MCM AAA-lid" evidence="2">
    <location>
        <begin position="63"/>
        <end position="151"/>
    </location>
</feature>
<dbReference type="EMBL" id="BQXS01011070">
    <property type="protein sequence ID" value="GKT35801.1"/>
    <property type="molecule type" value="Genomic_DNA"/>
</dbReference>
<feature type="region of interest" description="Disordered" evidence="1">
    <location>
        <begin position="1"/>
        <end position="51"/>
    </location>
</feature>
<protein>
    <submittedName>
        <fullName evidence="3">Multi-domain containing protein</fullName>
    </submittedName>
</protein>
<reference evidence="3" key="1">
    <citation type="submission" date="2022-03" db="EMBL/GenBank/DDBJ databases">
        <title>Draft genome sequence of Aduncisulcus paluster, a free-living microaerophilic Fornicata.</title>
        <authorList>
            <person name="Yuyama I."/>
            <person name="Kume K."/>
            <person name="Tamura T."/>
            <person name="Inagaki Y."/>
            <person name="Hashimoto T."/>
        </authorList>
    </citation>
    <scope>NUCLEOTIDE SEQUENCE</scope>
    <source>
        <strain evidence="3">NY0171</strain>
    </source>
</reference>
<dbReference type="PANTHER" id="PTHR11630:SF26">
    <property type="entry name" value="DNA REPLICATION LICENSING FACTOR MCM7"/>
    <property type="match status" value="1"/>
</dbReference>
<dbReference type="InterPro" id="IPR031327">
    <property type="entry name" value="MCM"/>
</dbReference>